<proteinExistence type="predicted"/>
<dbReference type="Proteomes" id="UP000016924">
    <property type="component" value="Unassembled WGS sequence"/>
</dbReference>
<evidence type="ECO:0000313" key="3">
    <source>
        <dbReference type="EMBL" id="EON69075.1"/>
    </source>
</evidence>
<gene>
    <name evidence="3" type="ORF">W97_08388</name>
</gene>
<dbReference type="RefSeq" id="XP_007784392.1">
    <property type="nucleotide sequence ID" value="XM_007786202.1"/>
</dbReference>
<keyword evidence="4" id="KW-1185">Reference proteome</keyword>
<reference evidence="4" key="1">
    <citation type="submission" date="2012-06" db="EMBL/GenBank/DDBJ databases">
        <title>The genome sequence of Coniosporium apollinis CBS 100218.</title>
        <authorList>
            <consortium name="The Broad Institute Genome Sequencing Platform"/>
            <person name="Cuomo C."/>
            <person name="Gorbushina A."/>
            <person name="Noack S."/>
            <person name="Walker B."/>
            <person name="Young S.K."/>
            <person name="Zeng Q."/>
            <person name="Gargeya S."/>
            <person name="Fitzgerald M."/>
            <person name="Haas B."/>
            <person name="Abouelleil A."/>
            <person name="Alvarado L."/>
            <person name="Arachchi H.M."/>
            <person name="Berlin A.M."/>
            <person name="Chapman S.B."/>
            <person name="Goldberg J."/>
            <person name="Griggs A."/>
            <person name="Gujja S."/>
            <person name="Hansen M."/>
            <person name="Howarth C."/>
            <person name="Imamovic A."/>
            <person name="Larimer J."/>
            <person name="McCowan C."/>
            <person name="Montmayeur A."/>
            <person name="Murphy C."/>
            <person name="Neiman D."/>
            <person name="Pearson M."/>
            <person name="Priest M."/>
            <person name="Roberts A."/>
            <person name="Saif S."/>
            <person name="Shea T."/>
            <person name="Sisk P."/>
            <person name="Sykes S."/>
            <person name="Wortman J."/>
            <person name="Nusbaum C."/>
            <person name="Birren B."/>
        </authorList>
    </citation>
    <scope>NUCLEOTIDE SEQUENCE [LARGE SCALE GENOMIC DNA]</scope>
    <source>
        <strain evidence="4">CBS 100218</strain>
    </source>
</reference>
<evidence type="ECO:0000313" key="4">
    <source>
        <dbReference type="Proteomes" id="UP000016924"/>
    </source>
</evidence>
<evidence type="ECO:0000256" key="1">
    <source>
        <dbReference type="SAM" id="Coils"/>
    </source>
</evidence>
<name>R7Z4I0_CONA1</name>
<dbReference type="HOGENOM" id="CLU_1147136_0_0_1"/>
<feature type="region of interest" description="Disordered" evidence="2">
    <location>
        <begin position="1"/>
        <end position="58"/>
    </location>
</feature>
<feature type="coiled-coil region" evidence="1">
    <location>
        <begin position="168"/>
        <end position="216"/>
    </location>
</feature>
<sequence>MSHKPHRTDRASAPPSTDRLHRDSSLQSEGNFTIPVPEFSHPSSSATGHPLQPGTLDQNSAVPSVSLAILLNQLHVAIKNDQLRLERAAAAVSSARVTIQLEIDTRDVLARETQKAQAGRDEAKKELDRARAFHESVQQCCTQAGASAAATQTLAPLEAEVQYRTRDLEGCEARVQNVKARLQEKEDILKDLRTSLAEAEKVVEEALSRVQRAELKARSRHLAEGISRLLELAAQLRPNNTR</sequence>
<protein>
    <submittedName>
        <fullName evidence="3">Uncharacterized protein</fullName>
    </submittedName>
</protein>
<keyword evidence="1" id="KW-0175">Coiled coil</keyword>
<accession>R7Z4I0</accession>
<dbReference type="EMBL" id="JH767606">
    <property type="protein sequence ID" value="EON69075.1"/>
    <property type="molecule type" value="Genomic_DNA"/>
</dbReference>
<organism evidence="3 4">
    <name type="scientific">Coniosporium apollinis (strain CBS 100218)</name>
    <name type="common">Rock-inhabiting black yeast</name>
    <dbReference type="NCBI Taxonomy" id="1168221"/>
    <lineage>
        <taxon>Eukaryota</taxon>
        <taxon>Fungi</taxon>
        <taxon>Dikarya</taxon>
        <taxon>Ascomycota</taxon>
        <taxon>Pezizomycotina</taxon>
        <taxon>Dothideomycetes</taxon>
        <taxon>Dothideomycetes incertae sedis</taxon>
        <taxon>Coniosporium</taxon>
    </lineage>
</organism>
<dbReference type="AlphaFoldDB" id="R7Z4I0"/>
<evidence type="ECO:0000256" key="2">
    <source>
        <dbReference type="SAM" id="MobiDB-lite"/>
    </source>
</evidence>
<dbReference type="GeneID" id="19905699"/>